<dbReference type="AlphaFoldDB" id="A0A4U8YLS2"/>
<keyword evidence="3" id="KW-0238">DNA-binding</keyword>
<dbReference type="InterPro" id="IPR047788">
    <property type="entry name" value="LysR-like_Sec_metab"/>
</dbReference>
<evidence type="ECO:0000259" key="5">
    <source>
        <dbReference type="PROSITE" id="PS50931"/>
    </source>
</evidence>
<evidence type="ECO:0000313" key="7">
    <source>
        <dbReference type="Proteomes" id="UP000507962"/>
    </source>
</evidence>
<dbReference type="Gene3D" id="1.10.10.10">
    <property type="entry name" value="Winged helix-like DNA-binding domain superfamily/Winged helix DNA-binding domain"/>
    <property type="match status" value="1"/>
</dbReference>
<organism evidence="6 7">
    <name type="scientific">Desulfoluna butyratoxydans</name>
    <dbReference type="NCBI Taxonomy" id="231438"/>
    <lineage>
        <taxon>Bacteria</taxon>
        <taxon>Pseudomonadati</taxon>
        <taxon>Thermodesulfobacteriota</taxon>
        <taxon>Desulfobacteria</taxon>
        <taxon>Desulfobacterales</taxon>
        <taxon>Desulfolunaceae</taxon>
        <taxon>Desulfoluna</taxon>
    </lineage>
</organism>
<dbReference type="PANTHER" id="PTHR30126:SF39">
    <property type="entry name" value="HTH-TYPE TRANSCRIPTIONAL REGULATOR CYSL"/>
    <property type="match status" value="1"/>
</dbReference>
<dbReference type="InterPro" id="IPR036388">
    <property type="entry name" value="WH-like_DNA-bd_sf"/>
</dbReference>
<dbReference type="FunFam" id="1.10.10.10:FF:000001">
    <property type="entry name" value="LysR family transcriptional regulator"/>
    <property type="match status" value="1"/>
</dbReference>
<dbReference type="PROSITE" id="PS50931">
    <property type="entry name" value="HTH_LYSR"/>
    <property type="match status" value="1"/>
</dbReference>
<keyword evidence="2" id="KW-0805">Transcription regulation</keyword>
<dbReference type="RefSeq" id="WP_180138838.1">
    <property type="nucleotide sequence ID" value="NZ_CAADHO010000002.1"/>
</dbReference>
<evidence type="ECO:0000256" key="1">
    <source>
        <dbReference type="ARBA" id="ARBA00009437"/>
    </source>
</evidence>
<dbReference type="Proteomes" id="UP000507962">
    <property type="component" value="Unassembled WGS sequence"/>
</dbReference>
<dbReference type="EMBL" id="CAADHO010000002">
    <property type="protein sequence ID" value="VFQ44099.1"/>
    <property type="molecule type" value="Genomic_DNA"/>
</dbReference>
<keyword evidence="4" id="KW-0804">Transcription</keyword>
<dbReference type="InterPro" id="IPR000847">
    <property type="entry name" value="LysR_HTH_N"/>
</dbReference>
<sequence length="296" mass="32284">MDFWQLTIFCKVVELKSFSRAAEAIYLSQPTVSSHIKDLEEHCGFRLLDRLGKEVLPTKAGTLLFSYAKRLLALRDEAETALSQFRGVTKGSLTLGGSTIPGGYILPEIIGRFAKAHPEVQVSLIIRDTRDIADGILNGDVELAVTGAPLSDPAIFQEPLFEDDMRLIVPADHPWAKRKSIPVEMLKTEPFVTREKGSGTLKSLDQSLSDAGFNPSDLKIAARMGNTVSVCEAVKCGVGVSILSTRAVERDIQAGLLSAIAIEGVNLKRSFYLTRHKKRTPSPLADAFAAFLKKTS</sequence>
<evidence type="ECO:0000256" key="3">
    <source>
        <dbReference type="ARBA" id="ARBA00023125"/>
    </source>
</evidence>
<dbReference type="InterPro" id="IPR005119">
    <property type="entry name" value="LysR_subst-bd"/>
</dbReference>
<feature type="domain" description="HTH lysR-type" evidence="5">
    <location>
        <begin position="1"/>
        <end position="58"/>
    </location>
</feature>
<dbReference type="NCBIfam" id="NF040786">
    <property type="entry name" value="LysR_Sec_metab"/>
    <property type="match status" value="1"/>
</dbReference>
<evidence type="ECO:0000256" key="4">
    <source>
        <dbReference type="ARBA" id="ARBA00023163"/>
    </source>
</evidence>
<accession>A0A4U8YLS2</accession>
<dbReference type="PRINTS" id="PR00039">
    <property type="entry name" value="HTHLYSR"/>
</dbReference>
<dbReference type="SUPFAM" id="SSF46785">
    <property type="entry name" value="Winged helix' DNA-binding domain"/>
    <property type="match status" value="1"/>
</dbReference>
<dbReference type="GO" id="GO:0000976">
    <property type="term" value="F:transcription cis-regulatory region binding"/>
    <property type="evidence" value="ECO:0007669"/>
    <property type="project" value="TreeGrafter"/>
</dbReference>
<comment type="similarity">
    <text evidence="1">Belongs to the LysR transcriptional regulatory family.</text>
</comment>
<evidence type="ECO:0000313" key="6">
    <source>
        <dbReference type="EMBL" id="VFQ44099.1"/>
    </source>
</evidence>
<dbReference type="InterPro" id="IPR036390">
    <property type="entry name" value="WH_DNA-bd_sf"/>
</dbReference>
<dbReference type="Pfam" id="PF03466">
    <property type="entry name" value="LysR_substrate"/>
    <property type="match status" value="1"/>
</dbReference>
<name>A0A4U8YLS2_9BACT</name>
<reference evidence="6 7" key="1">
    <citation type="submission" date="2019-03" db="EMBL/GenBank/DDBJ databases">
        <authorList>
            <person name="Nijsse B."/>
        </authorList>
    </citation>
    <scope>NUCLEOTIDE SEQUENCE [LARGE SCALE GENOMIC DNA]</scope>
    <source>
        <strain evidence="6">Desulfoluna butyratoxydans MSL71</strain>
    </source>
</reference>
<dbReference type="CDD" id="cd08420">
    <property type="entry name" value="PBP2_CysL_like"/>
    <property type="match status" value="1"/>
</dbReference>
<keyword evidence="7" id="KW-1185">Reference proteome</keyword>
<gene>
    <name evidence="6" type="ORF">MSL71_17430</name>
</gene>
<protein>
    <submittedName>
        <fullName evidence="6">Transcription regulator hth lysr</fullName>
    </submittedName>
</protein>
<dbReference type="SUPFAM" id="SSF53850">
    <property type="entry name" value="Periplasmic binding protein-like II"/>
    <property type="match status" value="1"/>
</dbReference>
<evidence type="ECO:0000256" key="2">
    <source>
        <dbReference type="ARBA" id="ARBA00023015"/>
    </source>
</evidence>
<dbReference type="Gene3D" id="3.40.190.290">
    <property type="match status" value="1"/>
</dbReference>
<dbReference type="GO" id="GO:0003700">
    <property type="term" value="F:DNA-binding transcription factor activity"/>
    <property type="evidence" value="ECO:0007669"/>
    <property type="project" value="InterPro"/>
</dbReference>
<dbReference type="Pfam" id="PF00126">
    <property type="entry name" value="HTH_1"/>
    <property type="match status" value="1"/>
</dbReference>
<proteinExistence type="inferred from homology"/>
<dbReference type="PANTHER" id="PTHR30126">
    <property type="entry name" value="HTH-TYPE TRANSCRIPTIONAL REGULATOR"/>
    <property type="match status" value="1"/>
</dbReference>